<reference evidence="1" key="2">
    <citation type="submission" date="2024-08" db="UniProtKB">
        <authorList>
            <consortium name="EnsemblMetazoa"/>
        </authorList>
    </citation>
    <scope>IDENTIFICATION</scope>
</reference>
<evidence type="ECO:0000313" key="2">
    <source>
        <dbReference type="Proteomes" id="UP000019118"/>
    </source>
</evidence>
<dbReference type="AlphaFoldDB" id="A0AAR5QD59"/>
<sequence length="732" mass="85055">MRFEIVLIGYDTHSLLPIYRTMKRAILTTTSNRREEESFAMMQFIRFMGILLWKHATAIIIVTLVVKSSAANMTNENMQPETVFVRRFSFTDLQPSKNQPFGNRTFNFKNLFRINMMPMGSDFDQYEQHKQRIKINDNLLQLITTFRADENSESLGVHSNSRAIRSSVPFSQSQECSAAKDEVTELENMVDIVLSKLPSGDSNCTLNAVNADNCGNLLTLIMCGVTHLENLFNQSVQNNISTEEYIQLNNAYNYLSVQIQKVNDQLESQFSEENRQKLRRLNTEFHKLSTAFNNTSTQFRKNMKNMCIIEIASGETETALSKFKLSNEFGNVNLLHNIIDIAYAKHGQLNNFDNIIHFIAQLPWFSDKVISYEVVYNMMEKHTSKIFVFLTQIEKILNNSYMIDEEPAFVPRLSGLKSKAKVSVNNVLDLWTWKIRNNDYQSIIDFAKLPQVCIVSSYLPQIVKSVYTNDISNFNIVFNFVRKLPLLQHRCVAYKTLLDEMVKNKQIYNSEIIRFAYEVTKAMSSADANVSKPLISQLQKLKSSFPAYVWQFMHENQTCTIQSSTYFEFMSFANPEFHKSLDSDRFVFTMCEGWLHIEGFWKFIPVDDAVYFNIISDYYHPTMYYLSLKYKSNNVYVSDINMGEKWQIEPINVDGFERFRIKNTRKEYVYAVSDQNKYDRCSRNISVWQNSNDGPGANSNWKITCNVNVNSKFVDWKRNVCNVFINIARGVN</sequence>
<dbReference type="KEGG" id="dpa:109545074"/>
<keyword evidence="2" id="KW-1185">Reference proteome</keyword>
<protein>
    <submittedName>
        <fullName evidence="1">Uncharacterized protein</fullName>
    </submittedName>
</protein>
<accession>A0AAR5QD59</accession>
<reference evidence="2" key="1">
    <citation type="journal article" date="2013" name="Genome Biol.">
        <title>Draft genome of the mountain pine beetle, Dendroctonus ponderosae Hopkins, a major forest pest.</title>
        <authorList>
            <person name="Keeling C.I."/>
            <person name="Yuen M.M."/>
            <person name="Liao N.Y."/>
            <person name="Docking T.R."/>
            <person name="Chan S.K."/>
            <person name="Taylor G.A."/>
            <person name="Palmquist D.L."/>
            <person name="Jackman S.D."/>
            <person name="Nguyen A."/>
            <person name="Li M."/>
            <person name="Henderson H."/>
            <person name="Janes J.K."/>
            <person name="Zhao Y."/>
            <person name="Pandoh P."/>
            <person name="Moore R."/>
            <person name="Sperling F.A."/>
            <person name="Huber D.P."/>
            <person name="Birol I."/>
            <person name="Jones S.J."/>
            <person name="Bohlmann J."/>
        </authorList>
    </citation>
    <scope>NUCLEOTIDE SEQUENCE</scope>
</reference>
<proteinExistence type="predicted"/>
<dbReference type="Proteomes" id="UP000019118">
    <property type="component" value="Unassembled WGS sequence"/>
</dbReference>
<evidence type="ECO:0000313" key="1">
    <source>
        <dbReference type="EnsemblMetazoa" id="XP_019771126.1"/>
    </source>
</evidence>
<name>A0AAR5QD59_DENPD</name>
<dbReference type="EnsemblMetazoa" id="XM_019915567.1">
    <property type="protein sequence ID" value="XP_019771126.1"/>
    <property type="gene ID" value="LOC109545074"/>
</dbReference>
<dbReference type="GeneID" id="109545074"/>
<organism evidence="1 2">
    <name type="scientific">Dendroctonus ponderosae</name>
    <name type="common">Mountain pine beetle</name>
    <dbReference type="NCBI Taxonomy" id="77166"/>
    <lineage>
        <taxon>Eukaryota</taxon>
        <taxon>Metazoa</taxon>
        <taxon>Ecdysozoa</taxon>
        <taxon>Arthropoda</taxon>
        <taxon>Hexapoda</taxon>
        <taxon>Insecta</taxon>
        <taxon>Pterygota</taxon>
        <taxon>Neoptera</taxon>
        <taxon>Endopterygota</taxon>
        <taxon>Coleoptera</taxon>
        <taxon>Polyphaga</taxon>
        <taxon>Cucujiformia</taxon>
        <taxon>Curculionidae</taxon>
        <taxon>Scolytinae</taxon>
        <taxon>Dendroctonus</taxon>
    </lineage>
</organism>